<dbReference type="PANTHER" id="PTHR48081:SF19">
    <property type="entry name" value="AB HYDROLASE SUPERFAMILY PROTEIN C4A8.06C"/>
    <property type="match status" value="1"/>
</dbReference>
<feature type="domain" description="Alpha/beta hydrolase fold-3" evidence="4">
    <location>
        <begin position="150"/>
        <end position="267"/>
    </location>
</feature>
<feature type="region of interest" description="Disordered" evidence="3">
    <location>
        <begin position="660"/>
        <end position="765"/>
    </location>
</feature>
<feature type="region of interest" description="Disordered" evidence="3">
    <location>
        <begin position="807"/>
        <end position="827"/>
    </location>
</feature>
<feature type="region of interest" description="Disordered" evidence="3">
    <location>
        <begin position="904"/>
        <end position="928"/>
    </location>
</feature>
<keyword evidence="2" id="KW-0378">Hydrolase</keyword>
<dbReference type="InterPro" id="IPR050300">
    <property type="entry name" value="GDXG_lipolytic_enzyme"/>
</dbReference>
<dbReference type="SUPFAM" id="SSF53474">
    <property type="entry name" value="alpha/beta-Hydrolases"/>
    <property type="match status" value="1"/>
</dbReference>
<gene>
    <name evidence="5" type="ORF">BDV29DRAFT_154765</name>
</gene>
<dbReference type="Pfam" id="PF07859">
    <property type="entry name" value="Abhydrolase_3"/>
    <property type="match status" value="1"/>
</dbReference>
<dbReference type="InterPro" id="IPR029058">
    <property type="entry name" value="AB_hydrolase_fold"/>
</dbReference>
<dbReference type="EMBL" id="ML732181">
    <property type="protein sequence ID" value="KAB8076430.1"/>
    <property type="molecule type" value="Genomic_DNA"/>
</dbReference>
<accession>A0A5N5XB09</accession>
<feature type="compositionally biased region" description="Polar residues" evidence="3">
    <location>
        <begin position="812"/>
        <end position="827"/>
    </location>
</feature>
<sequence length="928" mass="102935">MPLNTVALSVALTPTVISTFFSHYLHRKSLHHKPSVHISYDEGVRIFREFLAYAAKHSVEDLQSFTNQKVPSPHWVRTETVIIPTQYLSSAATALIEQLGPKGISLVGGKEWWQWRGPAEELKGEWVEMRNEYNERKRAKGGHPSQKRIMLYIHGGAYYFGSLETHRYQMQRHARKLKGRVFSREFNAAYRLAPQFPFPCSLHDCLAAYFYLLNEHKPEEIIFAGDSAGGGMTLSLLVILRDQGLPLPAGAILISPWVDLTHSFPSIVKDNPGDYIPPYGFRHKPSAAWPPPNSDEMDTIKKGLGKRPATENGTQEAIPSKGSEAQETAMKGYTVENEPSVAKPVNPAQEHDNLRIPIDGKTVEIKDQIHMYTTNQLLSHPLVSPVLQPSLGGLPPLQILSGGGEMLRDEQFYVAHKASNPSAYAPSDVYLDEFDPKREVLHKYSGTHVQLQVWDDLCHVATTLSFTHPAKYMYRSIAQFGAWALACAQETEIDILDDTDISPVSSDSSDGPAIHSNNAQKQNSTSSVASVGKAGDALPPFKEHMIRQRVDKRGHIYPLDPPSSYDVLQIPSSRVGTINPELVKRWIARKMEWDTKYAKDKLHVQRQRVKELAYCFQQDFVGEVPPPSSLAARKSAPGVLPSRSIRKSYPMMMWSNWASRHDERSIQREYQKEKEGQSRRTSVEAGRAGACLKARETDKAAALSKNKRKGTIATNEQPVSPIGQRSITIDSERTNQGAIDEAKSKSSSDTQTEETASRKLEGDTKSFSPMILLPGYDERKFKEENASTQALFHARGTIPSASDLATYRSKQRPVSQAGSGTIRSGITSAEVGDDTSTLGDRSLAVTNIGVDAASTRAVRHSVGVVDLINDGDSAHRSLDFYSMPRDSGDLETASSIYARTDGDISRTVSRPGLGDREIYKSAQEYPVD</sequence>
<dbReference type="PROSITE" id="PS01173">
    <property type="entry name" value="LIPASE_GDXG_HIS"/>
    <property type="match status" value="1"/>
</dbReference>
<protein>
    <recommendedName>
        <fullName evidence="4">Alpha/beta hydrolase fold-3 domain-containing protein</fullName>
    </recommendedName>
</protein>
<dbReference type="Gene3D" id="3.40.50.1820">
    <property type="entry name" value="alpha/beta hydrolase"/>
    <property type="match status" value="1"/>
</dbReference>
<evidence type="ECO:0000313" key="6">
    <source>
        <dbReference type="Proteomes" id="UP000326565"/>
    </source>
</evidence>
<proteinExistence type="inferred from homology"/>
<evidence type="ECO:0000313" key="5">
    <source>
        <dbReference type="EMBL" id="KAB8076430.1"/>
    </source>
</evidence>
<feature type="compositionally biased region" description="Polar residues" evidence="3">
    <location>
        <begin position="712"/>
        <end position="737"/>
    </location>
</feature>
<keyword evidence="6" id="KW-1185">Reference proteome</keyword>
<feature type="region of interest" description="Disordered" evidence="3">
    <location>
        <begin position="499"/>
        <end position="536"/>
    </location>
</feature>
<dbReference type="InterPro" id="IPR013094">
    <property type="entry name" value="AB_hydrolase_3"/>
</dbReference>
<reference evidence="5 6" key="1">
    <citation type="submission" date="2019-04" db="EMBL/GenBank/DDBJ databases">
        <title>Friends and foes A comparative genomics study of 23 Aspergillus species from section Flavi.</title>
        <authorList>
            <consortium name="DOE Joint Genome Institute"/>
            <person name="Kjaerbolling I."/>
            <person name="Vesth T."/>
            <person name="Frisvad J.C."/>
            <person name="Nybo J.L."/>
            <person name="Theobald S."/>
            <person name="Kildgaard S."/>
            <person name="Isbrandt T."/>
            <person name="Kuo A."/>
            <person name="Sato A."/>
            <person name="Lyhne E.K."/>
            <person name="Kogle M.E."/>
            <person name="Wiebenga A."/>
            <person name="Kun R.S."/>
            <person name="Lubbers R.J."/>
            <person name="Makela M.R."/>
            <person name="Barry K."/>
            <person name="Chovatia M."/>
            <person name="Clum A."/>
            <person name="Daum C."/>
            <person name="Haridas S."/>
            <person name="He G."/>
            <person name="LaButti K."/>
            <person name="Lipzen A."/>
            <person name="Mondo S."/>
            <person name="Riley R."/>
            <person name="Salamov A."/>
            <person name="Simmons B.A."/>
            <person name="Magnuson J.K."/>
            <person name="Henrissat B."/>
            <person name="Mortensen U.H."/>
            <person name="Larsen T.O."/>
            <person name="Devries R.P."/>
            <person name="Grigoriev I.V."/>
            <person name="Machida M."/>
            <person name="Baker S.E."/>
            <person name="Andersen M.R."/>
        </authorList>
    </citation>
    <scope>NUCLEOTIDE SEQUENCE [LARGE SCALE GENOMIC DNA]</scope>
    <source>
        <strain evidence="5 6">CBS 151.66</strain>
    </source>
</reference>
<feature type="compositionally biased region" description="Polar residues" evidence="3">
    <location>
        <begin position="502"/>
        <end position="529"/>
    </location>
</feature>
<dbReference type="Proteomes" id="UP000326565">
    <property type="component" value="Unassembled WGS sequence"/>
</dbReference>
<feature type="compositionally biased region" description="Basic and acidic residues" evidence="3">
    <location>
        <begin position="755"/>
        <end position="764"/>
    </location>
</feature>
<dbReference type="GO" id="GO:0016787">
    <property type="term" value="F:hydrolase activity"/>
    <property type="evidence" value="ECO:0007669"/>
    <property type="project" value="UniProtKB-KW"/>
</dbReference>
<dbReference type="OrthoDB" id="2336090at2759"/>
<dbReference type="InterPro" id="IPR002168">
    <property type="entry name" value="Lipase_GDXG_HIS_AS"/>
</dbReference>
<name>A0A5N5XB09_9EURO</name>
<organism evidence="5 6">
    <name type="scientific">Aspergillus leporis</name>
    <dbReference type="NCBI Taxonomy" id="41062"/>
    <lineage>
        <taxon>Eukaryota</taxon>
        <taxon>Fungi</taxon>
        <taxon>Dikarya</taxon>
        <taxon>Ascomycota</taxon>
        <taxon>Pezizomycotina</taxon>
        <taxon>Eurotiomycetes</taxon>
        <taxon>Eurotiomycetidae</taxon>
        <taxon>Eurotiales</taxon>
        <taxon>Aspergillaceae</taxon>
        <taxon>Aspergillus</taxon>
        <taxon>Aspergillus subgen. Circumdati</taxon>
    </lineage>
</organism>
<feature type="compositionally biased region" description="Basic and acidic residues" evidence="3">
    <location>
        <begin position="660"/>
        <end position="682"/>
    </location>
</feature>
<feature type="region of interest" description="Disordered" evidence="3">
    <location>
        <begin position="303"/>
        <end position="328"/>
    </location>
</feature>
<evidence type="ECO:0000256" key="3">
    <source>
        <dbReference type="SAM" id="MobiDB-lite"/>
    </source>
</evidence>
<dbReference type="PANTHER" id="PTHR48081">
    <property type="entry name" value="AB HYDROLASE SUPERFAMILY PROTEIN C4A8.06C"/>
    <property type="match status" value="1"/>
</dbReference>
<evidence type="ECO:0000256" key="1">
    <source>
        <dbReference type="ARBA" id="ARBA00010515"/>
    </source>
</evidence>
<evidence type="ECO:0000259" key="4">
    <source>
        <dbReference type="Pfam" id="PF07859"/>
    </source>
</evidence>
<comment type="similarity">
    <text evidence="1">Belongs to the 'GDXG' lipolytic enzyme family.</text>
</comment>
<feature type="region of interest" description="Disordered" evidence="3">
    <location>
        <begin position="336"/>
        <end position="355"/>
    </location>
</feature>
<evidence type="ECO:0000256" key="2">
    <source>
        <dbReference type="ARBA" id="ARBA00022801"/>
    </source>
</evidence>
<dbReference type="AlphaFoldDB" id="A0A5N5XB09"/>